<dbReference type="OrthoDB" id="27483at2759"/>
<evidence type="ECO:0000259" key="2">
    <source>
        <dbReference type="Pfam" id="PF13640"/>
    </source>
</evidence>
<dbReference type="EnsemblFungi" id="PTTG_05853-t43_1">
    <property type="protein sequence ID" value="PTTG_05853-t43_1-p1"/>
    <property type="gene ID" value="PTTG_05853"/>
</dbReference>
<evidence type="ECO:0000313" key="5">
    <source>
        <dbReference type="Proteomes" id="UP000005240"/>
    </source>
</evidence>
<evidence type="ECO:0000313" key="3">
    <source>
        <dbReference type="EMBL" id="OAV89588.1"/>
    </source>
</evidence>
<evidence type="ECO:0000313" key="4">
    <source>
        <dbReference type="EnsemblFungi" id="PTTG_05853-t43_1-p1"/>
    </source>
</evidence>
<feature type="domain" description="Prolyl 4-hydroxylase alpha subunit Fe(2+) 2OG dioxygenase" evidence="2">
    <location>
        <begin position="174"/>
        <end position="257"/>
    </location>
</feature>
<sequence>MTDNLDSNTSGDPGERPLENSNSDPPDDNTDPSDPDGSDSGSSDSSTEENDYETEWREDLISAFEGITTPGTFAAWEALPTTPPAGLYVDGIGEIAMPLGKDQIQQLITKAHQAPFGRRSETLVDLSVRNTWEIDGDQLRFLDPAWQSYLLDLSKRVATILGIGGLIRSDLYKMLIYEKGAMFKPHTDTERTPGMFGTLIICLPSVHLGGEIVVRHNGEYKTLRTSDATQSFACWYSDVTHEILPVKSGYRCVLTYNLAIKPGLTRPVASALDLQKTPLRQTLQCWLNDLAKDSPTDAPSHLYHALDHEYTEAAMSFQTLKAGDFARVQVLRDLADELPFEIFLALLEKKDFGPVESGWDSRHSYKRSRHHFDDDDDNGGSGHHVIDSSETDYTVKSLRALDGTTIASNYDFDVEFCSWDAFEDLEIDREEYEPFQGNWGPSATHWYRRSALAIVPHKSLAEYLAQCASKSTSDSNSTNPALLYLEQVCLRPTVNKTMLVELGDLCKKQSTKPLPPATISNILKASLQHSHFDLFQTIAGLHQGHLPYDFFDWANEWLNMLPDVDRAEKYHKWFTSLIHGYPAVADRIHVIQKVSKSTSDAASPDGAPTIKAWAEDLTRQCVTNLLESKVVPTAADGKAIVPAVFSLNETLADTSALLTSIFDRFPQAEAIAFLLAFLSQLRILAGSLAQFPISESVELRKRLGSRVFNRERTPSNVIVQAKGKSPSETGWVVTPMSLVKFIRDLYRLSTDAANLAEPFIQQINEHSARFTAEDMQKLWMPFLYQLIPDLVTRSGPLTKPSHEELTRQFINRYSDTTLGPCPNSGTINRRSPQVRCPCGDCANLNNFLQDTSQRVWRHRATKAQRFHLHQRIDGANIDCTHVTDRNTNPETLVVTKRYSVQDEINKWTKQQKDLYLEISNKIQSGHLKKLLGAQKAAHIRVLAGLGSVAAATTPIVIDLT</sequence>
<dbReference type="Gene3D" id="2.60.120.620">
    <property type="entry name" value="q2cbj1_9rhob like domain"/>
    <property type="match status" value="1"/>
</dbReference>
<reference evidence="4" key="4">
    <citation type="submission" date="2025-05" db="UniProtKB">
        <authorList>
            <consortium name="EnsemblFungi"/>
        </authorList>
    </citation>
    <scope>IDENTIFICATION</scope>
    <source>
        <strain evidence="4">isolate 1-1 / race 1 (BBBD)</strain>
    </source>
</reference>
<dbReference type="VEuPathDB" id="FungiDB:PTTG_05853"/>
<dbReference type="InterPro" id="IPR044862">
    <property type="entry name" value="Pro_4_hyd_alph_FE2OG_OXY"/>
</dbReference>
<dbReference type="Pfam" id="PF13640">
    <property type="entry name" value="2OG-FeII_Oxy_3"/>
    <property type="match status" value="1"/>
</dbReference>
<evidence type="ECO:0000256" key="1">
    <source>
        <dbReference type="SAM" id="MobiDB-lite"/>
    </source>
</evidence>
<organism evidence="3">
    <name type="scientific">Puccinia triticina (isolate 1-1 / race 1 (BBBD))</name>
    <name type="common">Brown leaf rust fungus</name>
    <dbReference type="NCBI Taxonomy" id="630390"/>
    <lineage>
        <taxon>Eukaryota</taxon>
        <taxon>Fungi</taxon>
        <taxon>Dikarya</taxon>
        <taxon>Basidiomycota</taxon>
        <taxon>Pucciniomycotina</taxon>
        <taxon>Pucciniomycetes</taxon>
        <taxon>Pucciniales</taxon>
        <taxon>Pucciniaceae</taxon>
        <taxon>Puccinia</taxon>
    </lineage>
</organism>
<keyword evidence="5" id="KW-1185">Reference proteome</keyword>
<dbReference type="Proteomes" id="UP000005240">
    <property type="component" value="Unassembled WGS sequence"/>
</dbReference>
<accession>A0A180GAW1</accession>
<protein>
    <submittedName>
        <fullName evidence="4">Fe2OG dioxygenase domain-containing protein</fullName>
    </submittedName>
</protein>
<dbReference type="PANTHER" id="PTHR33099">
    <property type="entry name" value="FE2OG DIOXYGENASE DOMAIN-CONTAINING PROTEIN"/>
    <property type="match status" value="1"/>
</dbReference>
<reference evidence="4 5" key="3">
    <citation type="journal article" date="2017" name="G3 (Bethesda)">
        <title>Comparative analysis highlights variable genome content of wheat rusts and divergence of the mating loci.</title>
        <authorList>
            <person name="Cuomo C.A."/>
            <person name="Bakkeren G."/>
            <person name="Khalil H.B."/>
            <person name="Panwar V."/>
            <person name="Joly D."/>
            <person name="Linning R."/>
            <person name="Sakthikumar S."/>
            <person name="Song X."/>
            <person name="Adiconis X."/>
            <person name="Fan L."/>
            <person name="Goldberg J.M."/>
            <person name="Levin J.Z."/>
            <person name="Young S."/>
            <person name="Zeng Q."/>
            <person name="Anikster Y."/>
            <person name="Bruce M."/>
            <person name="Wang M."/>
            <person name="Yin C."/>
            <person name="McCallum B."/>
            <person name="Szabo L.J."/>
            <person name="Hulbert S."/>
            <person name="Chen X."/>
            <person name="Fellers J.P."/>
        </authorList>
    </citation>
    <scope>NUCLEOTIDE SEQUENCE</scope>
    <source>
        <strain evidence="5">Isolate 1-1 / race 1 (BBBD)</strain>
        <strain evidence="4">isolate 1-1 / race 1 (BBBD)</strain>
    </source>
</reference>
<gene>
    <name evidence="3" type="ORF">PTTG_05853</name>
</gene>
<feature type="region of interest" description="Disordered" evidence="1">
    <location>
        <begin position="1"/>
        <end position="54"/>
    </location>
</feature>
<feature type="compositionally biased region" description="Polar residues" evidence="1">
    <location>
        <begin position="1"/>
        <end position="11"/>
    </location>
</feature>
<feature type="compositionally biased region" description="Acidic residues" evidence="1">
    <location>
        <begin position="25"/>
        <end position="37"/>
    </location>
</feature>
<reference evidence="3" key="2">
    <citation type="submission" date="2016-05" db="EMBL/GenBank/DDBJ databases">
        <title>Comparative analysis highlights variable genome content of wheat rusts and divergence of the mating loci.</title>
        <authorList>
            <person name="Cuomo C.A."/>
            <person name="Bakkeren G."/>
            <person name="Szabo L."/>
            <person name="Khalil H."/>
            <person name="Joly D."/>
            <person name="Goldberg J."/>
            <person name="Young S."/>
            <person name="Zeng Q."/>
            <person name="Fellers J."/>
        </authorList>
    </citation>
    <scope>NUCLEOTIDE SEQUENCE [LARGE SCALE GENOMIC DNA]</scope>
    <source>
        <strain evidence="3">1-1 BBBD Race 1</strain>
    </source>
</reference>
<dbReference type="EMBL" id="ADAS02000123">
    <property type="protein sequence ID" value="OAV89588.1"/>
    <property type="molecule type" value="Genomic_DNA"/>
</dbReference>
<dbReference type="AlphaFoldDB" id="A0A180GAW1"/>
<proteinExistence type="predicted"/>
<name>A0A180GAW1_PUCT1</name>
<reference evidence="3" key="1">
    <citation type="submission" date="2009-11" db="EMBL/GenBank/DDBJ databases">
        <authorList>
            <consortium name="The Broad Institute Genome Sequencing Platform"/>
            <person name="Ward D."/>
            <person name="Feldgarden M."/>
            <person name="Earl A."/>
            <person name="Young S.K."/>
            <person name="Zeng Q."/>
            <person name="Koehrsen M."/>
            <person name="Alvarado L."/>
            <person name="Berlin A."/>
            <person name="Bochicchio J."/>
            <person name="Borenstein D."/>
            <person name="Chapman S.B."/>
            <person name="Chen Z."/>
            <person name="Engels R."/>
            <person name="Freedman E."/>
            <person name="Gellesch M."/>
            <person name="Goldberg J."/>
            <person name="Griggs A."/>
            <person name="Gujja S."/>
            <person name="Heilman E."/>
            <person name="Heiman D."/>
            <person name="Hepburn T."/>
            <person name="Howarth C."/>
            <person name="Jen D."/>
            <person name="Larson L."/>
            <person name="Lewis B."/>
            <person name="Mehta T."/>
            <person name="Park D."/>
            <person name="Pearson M."/>
            <person name="Roberts A."/>
            <person name="Saif S."/>
            <person name="Shea T."/>
            <person name="Shenoy N."/>
            <person name="Sisk P."/>
            <person name="Stolte C."/>
            <person name="Sykes S."/>
            <person name="Thomson T."/>
            <person name="Walk T."/>
            <person name="White J."/>
            <person name="Yandava C."/>
            <person name="Izard J."/>
            <person name="Baranova O.V."/>
            <person name="Blanton J.M."/>
            <person name="Tanner A.C."/>
            <person name="Dewhirst F.E."/>
            <person name="Haas B."/>
            <person name="Nusbaum C."/>
            <person name="Birren B."/>
        </authorList>
    </citation>
    <scope>NUCLEOTIDE SEQUENCE [LARGE SCALE GENOMIC DNA]</scope>
    <source>
        <strain evidence="3">1-1 BBBD Race 1</strain>
    </source>
</reference>
<dbReference type="PANTHER" id="PTHR33099:SF7">
    <property type="entry name" value="MYND-TYPE DOMAIN-CONTAINING PROTEIN"/>
    <property type="match status" value="1"/>
</dbReference>